<evidence type="ECO:0000256" key="1">
    <source>
        <dbReference type="SAM" id="MobiDB-lite"/>
    </source>
</evidence>
<evidence type="ECO:0000313" key="2">
    <source>
        <dbReference type="EMBL" id="KAG9490585.1"/>
    </source>
</evidence>
<organism evidence="2 3">
    <name type="scientific">Eleutherodactylus coqui</name>
    <name type="common">Puerto Rican coqui</name>
    <dbReference type="NCBI Taxonomy" id="57060"/>
    <lineage>
        <taxon>Eukaryota</taxon>
        <taxon>Metazoa</taxon>
        <taxon>Chordata</taxon>
        <taxon>Craniata</taxon>
        <taxon>Vertebrata</taxon>
        <taxon>Euteleostomi</taxon>
        <taxon>Amphibia</taxon>
        <taxon>Batrachia</taxon>
        <taxon>Anura</taxon>
        <taxon>Neobatrachia</taxon>
        <taxon>Hyloidea</taxon>
        <taxon>Eleutherodactylidae</taxon>
        <taxon>Eleutherodactylinae</taxon>
        <taxon>Eleutherodactylus</taxon>
        <taxon>Eleutherodactylus</taxon>
    </lineage>
</organism>
<dbReference type="Proteomes" id="UP000770717">
    <property type="component" value="Unassembled WGS sequence"/>
</dbReference>
<sequence length="110" mass="11777">MGVPGDESDLKGVLKDKLAVVSTGSMSSRGQVPCKQLQEHLNTWHPRWVLGERVLSSVNCLQWSQRTNVKANRLSSSTLKVSSFGQGGGAAEGSTFPSMIQQHLEPGSGL</sequence>
<name>A0A8J6FPC6_ELECQ</name>
<accession>A0A8J6FPC6</accession>
<protein>
    <submittedName>
        <fullName evidence="2">Uncharacterized protein</fullName>
    </submittedName>
</protein>
<comment type="caution">
    <text evidence="2">The sequence shown here is derived from an EMBL/GenBank/DDBJ whole genome shotgun (WGS) entry which is preliminary data.</text>
</comment>
<keyword evidence="3" id="KW-1185">Reference proteome</keyword>
<dbReference type="AlphaFoldDB" id="A0A8J6FPC6"/>
<proteinExistence type="predicted"/>
<evidence type="ECO:0000313" key="3">
    <source>
        <dbReference type="Proteomes" id="UP000770717"/>
    </source>
</evidence>
<reference evidence="2" key="1">
    <citation type="thesis" date="2020" institute="ProQuest LLC" country="789 East Eisenhower Parkway, Ann Arbor, MI, USA">
        <title>Comparative Genomics and Chromosome Evolution.</title>
        <authorList>
            <person name="Mudd A.B."/>
        </authorList>
    </citation>
    <scope>NUCLEOTIDE SEQUENCE</scope>
    <source>
        <strain evidence="2">HN-11 Male</strain>
        <tissue evidence="2">Kidney and liver</tissue>
    </source>
</reference>
<feature type="region of interest" description="Disordered" evidence="1">
    <location>
        <begin position="82"/>
        <end position="110"/>
    </location>
</feature>
<gene>
    <name evidence="2" type="ORF">GDO78_006097</name>
</gene>
<dbReference type="EMBL" id="WNTK01000002">
    <property type="protein sequence ID" value="KAG9490585.1"/>
    <property type="molecule type" value="Genomic_DNA"/>
</dbReference>